<dbReference type="AlphaFoldDB" id="A0AA38YEI1"/>
<dbReference type="Proteomes" id="UP001172681">
    <property type="component" value="Unassembled WGS sequence"/>
</dbReference>
<dbReference type="InterPro" id="IPR045851">
    <property type="entry name" value="AMP-bd_C_sf"/>
</dbReference>
<evidence type="ECO:0000256" key="1">
    <source>
        <dbReference type="ARBA" id="ARBA00006432"/>
    </source>
</evidence>
<organism evidence="6 7">
    <name type="scientific">Knufia peltigerae</name>
    <dbReference type="NCBI Taxonomy" id="1002370"/>
    <lineage>
        <taxon>Eukaryota</taxon>
        <taxon>Fungi</taxon>
        <taxon>Dikarya</taxon>
        <taxon>Ascomycota</taxon>
        <taxon>Pezizomycotina</taxon>
        <taxon>Eurotiomycetes</taxon>
        <taxon>Chaetothyriomycetidae</taxon>
        <taxon>Chaetothyriales</taxon>
        <taxon>Trichomeriaceae</taxon>
        <taxon>Knufia</taxon>
    </lineage>
</organism>
<evidence type="ECO:0000313" key="7">
    <source>
        <dbReference type="Proteomes" id="UP001172681"/>
    </source>
</evidence>
<dbReference type="InterPro" id="IPR025110">
    <property type="entry name" value="AMP-bd_C"/>
</dbReference>
<evidence type="ECO:0000259" key="4">
    <source>
        <dbReference type="Pfam" id="PF00501"/>
    </source>
</evidence>
<reference evidence="6" key="1">
    <citation type="submission" date="2022-10" db="EMBL/GenBank/DDBJ databases">
        <title>Culturing micro-colonial fungi from biological soil crusts in the Mojave desert and describing Neophaeococcomyces mojavensis, and introducing the new genera and species Taxawa tesnikishii.</title>
        <authorList>
            <person name="Kurbessoian T."/>
            <person name="Stajich J.E."/>
        </authorList>
    </citation>
    <scope>NUCLEOTIDE SEQUENCE</scope>
    <source>
        <strain evidence="6">TK_35</strain>
    </source>
</reference>
<feature type="domain" description="AMP-binding enzyme C-terminal" evidence="5">
    <location>
        <begin position="458"/>
        <end position="540"/>
    </location>
</feature>
<gene>
    <name evidence="6" type="ORF">H2204_000370</name>
</gene>
<keyword evidence="3" id="KW-1133">Transmembrane helix</keyword>
<name>A0AA38YEI1_9EURO</name>
<dbReference type="Gene3D" id="3.40.50.12780">
    <property type="entry name" value="N-terminal domain of ligase-like"/>
    <property type="match status" value="1"/>
</dbReference>
<feature type="transmembrane region" description="Helical" evidence="3">
    <location>
        <begin position="249"/>
        <end position="272"/>
    </location>
</feature>
<keyword evidence="3" id="KW-0812">Transmembrane</keyword>
<dbReference type="Pfam" id="PF13193">
    <property type="entry name" value="AMP-binding_C"/>
    <property type="match status" value="1"/>
</dbReference>
<evidence type="ECO:0000313" key="6">
    <source>
        <dbReference type="EMBL" id="KAJ9646678.1"/>
    </source>
</evidence>
<dbReference type="InterPro" id="IPR042099">
    <property type="entry name" value="ANL_N_sf"/>
</dbReference>
<keyword evidence="3" id="KW-0472">Membrane</keyword>
<dbReference type="EMBL" id="JAPDRN010000002">
    <property type="protein sequence ID" value="KAJ9646678.1"/>
    <property type="molecule type" value="Genomic_DNA"/>
</dbReference>
<evidence type="ECO:0000256" key="2">
    <source>
        <dbReference type="ARBA" id="ARBA00022598"/>
    </source>
</evidence>
<dbReference type="Gene3D" id="3.30.300.30">
    <property type="match status" value="1"/>
</dbReference>
<comment type="caution">
    <text evidence="6">The sequence shown here is derived from an EMBL/GenBank/DDBJ whole genome shotgun (WGS) entry which is preliminary data.</text>
</comment>
<dbReference type="Pfam" id="PF00501">
    <property type="entry name" value="AMP-binding"/>
    <property type="match status" value="1"/>
</dbReference>
<dbReference type="InterPro" id="IPR020845">
    <property type="entry name" value="AMP-binding_CS"/>
</dbReference>
<evidence type="ECO:0008006" key="8">
    <source>
        <dbReference type="Google" id="ProtNLM"/>
    </source>
</evidence>
<dbReference type="SUPFAM" id="SSF56801">
    <property type="entry name" value="Acetyl-CoA synthetase-like"/>
    <property type="match status" value="1"/>
</dbReference>
<accession>A0AA38YEI1</accession>
<comment type="similarity">
    <text evidence="1">Belongs to the ATP-dependent AMP-binding enzyme family.</text>
</comment>
<sequence length="565" mass="62117">MAPSLIHRSNNPDISLPHDQSFHQFITNYNPDDTPADKVILEDLSLPRKTVTYGGLRRTASIIAAGLTSKYGLRKGDSVAIIAANSVNWAVAAHSIIWFGGIANLALVFAVPSGTNHLATEYELEHYLKHAAPSLVLVDQDSQAKTERALRSLTIRGKPIPVLVFDGSNPETSFPACAAPGQKPIPPLELSRQHSHEVPACVLFSSGTTGKPKAVVLSHYNLIAHIWIYRVGGSFFNNGRMIEVFFPPFAHMLGLLGAVLGTAFWGSHVLIMKRFVYQEFIKACSERRATIMKVVPSVVVMIAKDPDVKHLDLTSLQYVVSSSAALQNEVVTTINQIMGGVDIIQGYGMSETAVSIVHPAQSATKAGSIGRLHANVRLRIVDDQMKDVPIGTPGEALVKSPFVFMHYRDSPQATKEMFHDGWLRTGDVLSIDEDGHLWYHDRKKEIIKYKGNQVAPAELEGVLQSHEAVVDAAVTSIWDESQRTDLPIGYVCLDPAVKQEHRQAVLEDVQTYFNTRVSAYKRLRGGLHYLDSMPKNATGKTMRNLLPARLDAAADAARIKTFVRL</sequence>
<evidence type="ECO:0000256" key="3">
    <source>
        <dbReference type="SAM" id="Phobius"/>
    </source>
</evidence>
<dbReference type="InterPro" id="IPR000873">
    <property type="entry name" value="AMP-dep_synth/lig_dom"/>
</dbReference>
<feature type="domain" description="AMP-dependent synthetase/ligase" evidence="4">
    <location>
        <begin position="34"/>
        <end position="407"/>
    </location>
</feature>
<keyword evidence="7" id="KW-1185">Reference proteome</keyword>
<proteinExistence type="inferred from homology"/>
<dbReference type="PANTHER" id="PTHR24096">
    <property type="entry name" value="LONG-CHAIN-FATTY-ACID--COA LIGASE"/>
    <property type="match status" value="1"/>
</dbReference>
<dbReference type="PROSITE" id="PS00455">
    <property type="entry name" value="AMP_BINDING"/>
    <property type="match status" value="1"/>
</dbReference>
<evidence type="ECO:0000259" key="5">
    <source>
        <dbReference type="Pfam" id="PF13193"/>
    </source>
</evidence>
<dbReference type="PANTHER" id="PTHR24096:SF149">
    <property type="entry name" value="AMP-BINDING DOMAIN-CONTAINING PROTEIN-RELATED"/>
    <property type="match status" value="1"/>
</dbReference>
<keyword evidence="2" id="KW-0436">Ligase</keyword>
<protein>
    <recommendedName>
        <fullName evidence="8">Acetyl-CoA synthetase-like protein</fullName>
    </recommendedName>
</protein>
<dbReference type="GO" id="GO:0016405">
    <property type="term" value="F:CoA-ligase activity"/>
    <property type="evidence" value="ECO:0007669"/>
    <property type="project" value="TreeGrafter"/>
</dbReference>